<dbReference type="SUPFAM" id="SSF53098">
    <property type="entry name" value="Ribonuclease H-like"/>
    <property type="match status" value="2"/>
</dbReference>
<evidence type="ECO:0000259" key="3">
    <source>
        <dbReference type="PROSITE" id="PS50879"/>
    </source>
</evidence>
<organism evidence="5 6">
    <name type="scientific">Dendrobium thyrsiflorum</name>
    <name type="common">Pinecone-like raceme dendrobium</name>
    <name type="synonym">Orchid</name>
    <dbReference type="NCBI Taxonomy" id="117978"/>
    <lineage>
        <taxon>Eukaryota</taxon>
        <taxon>Viridiplantae</taxon>
        <taxon>Streptophyta</taxon>
        <taxon>Embryophyta</taxon>
        <taxon>Tracheophyta</taxon>
        <taxon>Spermatophyta</taxon>
        <taxon>Magnoliopsida</taxon>
        <taxon>Liliopsida</taxon>
        <taxon>Asparagales</taxon>
        <taxon>Orchidaceae</taxon>
        <taxon>Epidendroideae</taxon>
        <taxon>Malaxideae</taxon>
        <taxon>Dendrobiinae</taxon>
        <taxon>Dendrobium</taxon>
    </lineage>
</organism>
<evidence type="ECO:0000313" key="5">
    <source>
        <dbReference type="EMBL" id="KAL0927615.1"/>
    </source>
</evidence>
<name>A0ABD0VRD2_DENTH</name>
<dbReference type="Pfam" id="PF00665">
    <property type="entry name" value="rve"/>
    <property type="match status" value="1"/>
</dbReference>
<feature type="compositionally biased region" description="Basic and acidic residues" evidence="1">
    <location>
        <begin position="883"/>
        <end position="898"/>
    </location>
</feature>
<dbReference type="PROSITE" id="PS50879">
    <property type="entry name" value="RNASE_H_1"/>
    <property type="match status" value="1"/>
</dbReference>
<comment type="caution">
    <text evidence="5">The sequence shown here is derived from an EMBL/GenBank/DDBJ whole genome shotgun (WGS) entry which is preliminary data.</text>
</comment>
<sequence>MAFSGPSVTFCFGSDSRVTLPESLLSSLPAGGITFGSFTDSAYVTLGGPTPSEAAAFSPPQRRGRAAMRPFGRPVARQPARAAARPAPVVRAQPVRPVARQPVPRPLPVQPVRPIARRPAPIVPVVRPAPAPQRRQPVVPLAVVPVEATRARVSPPPSSSRKRGAQAELPSPSRRVSVFARLSHSETARQTPVTPVVAPVPPVQSVGLDVASSSTSGLGRRARRNRNRRLRLAASEAAVQEMIVSVAQQEPVQRRVVPSQREPRRPTVVHTPDVVVAPEIDAVQGGRFSPLVHSGDEEDAGRIAAAPPVTTTLPRARVPRDGAARALTQRIRSIVRSARGRGRVSEERLLREISQVHLQLQRQSVRQSYQWRRGQPPRQSTRPVATARPLTDAPSVGRRPRRHGRRPPSEPVRSQLGSVVVVPPPQSDVPSTSRRSRWVWRRRQVDQPVETEQTVGTVRRVDTVIPSVAAAVPMICDRAADDVEFVPPVSPPVRVESAGVSDQHGASSPMGPHIDALCQTFSEDDWLGEESEEDVPVHRVCVVTRRGTSDEHRDIEDDMEEQGEADVPSTSAQGGPPRSVDTDATVLQLQAQMAEMARAMATMTAQLTALGVAPQVMEVGTPTTSRDEPVVPPVVVPDPVRVERVQRTVPAVPPTVTFSTPVQTQSVQMSPGQIQDMITQKVEQAISSRKSGDSVSRGRPYPIEYERESYPAGFVPPRFRVFDGLGNPRQHVAQYRAVCCNIGGNDALMLRLFVSIYTFAELEQLFIQRFISTEHRVTVGELVVTRQRPHESLLNYIVRWRNLSLQCEPQLQEQHAVEILLKNIDGPIAPYLKGFSIKTFQKLLTKVTSLQDSIPSAVPPKVESQPLRRPQRQEFSGAPPPPRKADVHSTYEVQDKGKRPMVSSAPQRPPPPPRPQFPPRPQLPPQAPAQSSGQFQPRPPVQQSRPPYRTPEKHQYLQERLNKEYPFKRESVRKIFKFLVKKNILAFPANKRVEEEGQTEHPLYCPFHRHIGHVIEDCYVFKDRVESLMASGEIHLQDSDLVQPRGKVAQIVQMITGSEQCGSQHSSQSSDSDEPLSSGEGWQLALSRKTRGMIRQAVQSSEAVERRPPQAKSTVASTFTLPVSSSPSSVVVPTEHISSSSCIRKMYEREKLVVTSEGKTGSLPALTLKDFVLPPIDDELMEEDDSGYFWSLCVPSSSRSRTRSFHVLSISDDDVSLHEEEFECDEPVFTIPEGGCYMDSGDESEGTPQPLLVEATQAMTLEPNESPDEFDSVQEIQLRSGKGPMQPPAQGPIRPLVQGPSQVCIEADVSAADHARSPFQFAVGHDVPPSRGRGWRGRGRSRDSDCPARSLYSRVPPPNLHSFPLTVESDSDDEMIDIIHHPTPLQSLSFADYNAFPTVRRHLIPEGGLVIDGGSDDDADVGRQDTSRQSFPHPRYGMRVEGSSQQPSSVPPSTSVRGPLYSDSPSVHELHTLYVPSRPGWHASLFHSVGVPQSTDTPGFVESTVDDEITLAPRLSSPFVDSCVERGLVPTTWTDGQARQQARVWRTDLPQTTRGLGYFDQSHSANLRVVSHSYPVVSISDDEDPDEVEDRVLEAPREFEDGASSAIDELREVNLGTESDPRPIFHSALLSESEAREYIELISEFKDCFAWNYTEMPGLDPEVAVHKLAIQSDAVPVKQSPRRMRLEIEQQVIAETKKLIEADFIREEKYPTWLANVVPVRKKNGQIRVCIDFRDLNKACPKDDFPLPIPELMVDIASSHSIFSFMDGSSGYNQIKMAPEDEKFTAFRTPIGVYCYKVMPFGLKNAGATYQRAMTIIFDELIHEQVECYVDDLVVKSKVRSDHLRDLRIVFERLRKHNLKMNPLKCAFGVTAGKFLGFIVRYRGIEIDPSMIKAIIDLKPPRSLTQLRSFQGKLAFLRRFISNLAGRCHPFAALAKKDARFHWDRNCQEAFESIKRYLTSPPVLAAPIPGRPLILYTTALDESLGALLAQENEGGKENALYYLSRRLIPAELKYPAMEKQCLALIFAVQKLRHYMLSHKISLISRVNPLQYLMTRPTLSGRLARWSMILLQFDITFVPQRAVKGQALADFLAAHPIPADSPLNDELPDESIMSVEEQESPTWEFYFDGASSIKSLRPYETPVVRVGLGLIFVSPEGHTFRYSYSLSEPRTNNEAEYEALILGLELAIQMKILRVKIFGDSQLIINQVAGIFKVLKPELLPYHDRAMKLLCSIPEVTLARIPRAENGRADALAKLAKELADPTGNPVSIVVQYRQALCPADLSSPNQTLAVFTVEEESDWRVPFVEYLKFGRLPDDRSLAAQVRKRALSFSYVNDTLYRRSFDQMWLRCLNNEEARKVMGEIHEGLCGAHQSGPKMKVRIKRLGYYWPTMIRDCMEHARRCHQCQIHGTVIHQHPNPLHPTVSSWPFESWGTDVVGPIDPPSSKGHRFILAATDYFSKWAEAVPLKEVKSEDVMRFFRDHVVYRFGVPRRIISDNGPSFRSTKIASFARRHNINWRYSSIYYPRANGLAEAFNKTLVQLIRKILTANKREWHDKLPEALWAYRTTYRTPTQSTPYALAFGVEAVLPLEVELPSLRVAVSHKLSHEDNVRLRLEELDGLEELRLQAHQNLKLYQVRMARAHDRLVRPRAFKVGDLVLVLRRPIISNRRRGGKFEPVWEGPFAVEQVYEGGSYLLIDANGVHPMPVINGQYLKKYYA</sequence>
<evidence type="ECO:0000259" key="2">
    <source>
        <dbReference type="PROSITE" id="PS50878"/>
    </source>
</evidence>
<gene>
    <name evidence="5" type="ORF">M5K25_001806</name>
</gene>
<feature type="region of interest" description="Disordered" evidence="1">
    <location>
        <begin position="1407"/>
        <end position="1462"/>
    </location>
</feature>
<feature type="compositionally biased region" description="Low complexity" evidence="1">
    <location>
        <begin position="928"/>
        <end position="947"/>
    </location>
</feature>
<dbReference type="InterPro" id="IPR043502">
    <property type="entry name" value="DNA/RNA_pol_sf"/>
</dbReference>
<evidence type="ECO:0000256" key="1">
    <source>
        <dbReference type="SAM" id="MobiDB-lite"/>
    </source>
</evidence>
<dbReference type="Gene3D" id="3.30.70.270">
    <property type="match status" value="2"/>
</dbReference>
<dbReference type="Proteomes" id="UP001552299">
    <property type="component" value="Unassembled WGS sequence"/>
</dbReference>
<feature type="domain" description="Integrase catalytic" evidence="4">
    <location>
        <begin position="2421"/>
        <end position="2581"/>
    </location>
</feature>
<dbReference type="PANTHER" id="PTHR48475:SF1">
    <property type="entry name" value="RNASE H TYPE-1 DOMAIN-CONTAINING PROTEIN"/>
    <property type="match status" value="1"/>
</dbReference>
<dbReference type="CDD" id="cd09274">
    <property type="entry name" value="RNase_HI_RT_Ty3"/>
    <property type="match status" value="1"/>
</dbReference>
<dbReference type="Pfam" id="PF17919">
    <property type="entry name" value="RT_RNaseH_2"/>
    <property type="match status" value="1"/>
</dbReference>
<dbReference type="InterPro" id="IPR001584">
    <property type="entry name" value="Integrase_cat-core"/>
</dbReference>
<dbReference type="Pfam" id="PF17921">
    <property type="entry name" value="Integrase_H2C2"/>
    <property type="match status" value="1"/>
</dbReference>
<dbReference type="InterPro" id="IPR036397">
    <property type="entry name" value="RNaseH_sf"/>
</dbReference>
<dbReference type="FunFam" id="3.30.70.270:FF:000020">
    <property type="entry name" value="Transposon Tf2-6 polyprotein-like Protein"/>
    <property type="match status" value="1"/>
</dbReference>
<dbReference type="InterPro" id="IPR043128">
    <property type="entry name" value="Rev_trsase/Diguanyl_cyclase"/>
</dbReference>
<feature type="region of interest" description="Disordered" evidence="1">
    <location>
        <begin position="366"/>
        <end position="435"/>
    </location>
</feature>
<dbReference type="Gene3D" id="3.10.10.10">
    <property type="entry name" value="HIV Type 1 Reverse Transcriptase, subunit A, domain 1"/>
    <property type="match status" value="1"/>
</dbReference>
<feature type="compositionally biased region" description="Low complexity" evidence="1">
    <location>
        <begin position="1443"/>
        <end position="1456"/>
    </location>
</feature>
<feature type="domain" description="RNase H type-1" evidence="3">
    <location>
        <begin position="2118"/>
        <end position="2257"/>
    </location>
</feature>
<dbReference type="Gene3D" id="3.30.420.10">
    <property type="entry name" value="Ribonuclease H-like superfamily/Ribonuclease H"/>
    <property type="match status" value="2"/>
</dbReference>
<feature type="region of interest" description="Disordered" evidence="1">
    <location>
        <begin position="1323"/>
        <end position="1355"/>
    </location>
</feature>
<dbReference type="InterPro" id="IPR041588">
    <property type="entry name" value="Integrase_H2C2"/>
</dbReference>
<dbReference type="InterPro" id="IPR002156">
    <property type="entry name" value="RNaseH_domain"/>
</dbReference>
<dbReference type="PANTHER" id="PTHR48475">
    <property type="entry name" value="RIBONUCLEASE H"/>
    <property type="match status" value="1"/>
</dbReference>
<evidence type="ECO:0000313" key="6">
    <source>
        <dbReference type="Proteomes" id="UP001552299"/>
    </source>
</evidence>
<feature type="region of interest" description="Disordered" evidence="1">
    <location>
        <begin position="547"/>
        <end position="581"/>
    </location>
</feature>
<dbReference type="PROSITE" id="PS50994">
    <property type="entry name" value="INTEGRASE"/>
    <property type="match status" value="1"/>
</dbReference>
<dbReference type="Pfam" id="PF13456">
    <property type="entry name" value="RVT_3"/>
    <property type="match status" value="1"/>
</dbReference>
<dbReference type="InterPro" id="IPR000477">
    <property type="entry name" value="RT_dom"/>
</dbReference>
<dbReference type="Pfam" id="PF00078">
    <property type="entry name" value="RVT_1"/>
    <property type="match status" value="1"/>
</dbReference>
<evidence type="ECO:0008006" key="7">
    <source>
        <dbReference type="Google" id="ProtNLM"/>
    </source>
</evidence>
<accession>A0ABD0VRD2</accession>
<dbReference type="Gene3D" id="1.10.340.70">
    <property type="match status" value="1"/>
</dbReference>
<dbReference type="Gene3D" id="3.10.20.370">
    <property type="match status" value="1"/>
</dbReference>
<protein>
    <recommendedName>
        <fullName evidence="7">Reverse transcriptase domain-containing protein</fullName>
    </recommendedName>
</protein>
<reference evidence="5 6" key="1">
    <citation type="journal article" date="2024" name="Plant Biotechnol. J.">
        <title>Dendrobium thyrsiflorum genome and its molecular insights into genes involved in important horticultural traits.</title>
        <authorList>
            <person name="Chen B."/>
            <person name="Wang J.Y."/>
            <person name="Zheng P.J."/>
            <person name="Li K.L."/>
            <person name="Liang Y.M."/>
            <person name="Chen X.F."/>
            <person name="Zhang C."/>
            <person name="Zhao X."/>
            <person name="He X."/>
            <person name="Zhang G.Q."/>
            <person name="Liu Z.J."/>
            <person name="Xu Q."/>
        </authorList>
    </citation>
    <scope>NUCLEOTIDE SEQUENCE [LARGE SCALE GENOMIC DNA]</scope>
    <source>
        <strain evidence="5">GZMU011</strain>
    </source>
</reference>
<keyword evidence="6" id="KW-1185">Reference proteome</keyword>
<dbReference type="SUPFAM" id="SSF56672">
    <property type="entry name" value="DNA/RNA polymerases"/>
    <property type="match status" value="1"/>
</dbReference>
<feature type="compositionally biased region" description="Pro residues" evidence="1">
    <location>
        <begin position="907"/>
        <end position="927"/>
    </location>
</feature>
<feature type="region of interest" description="Disordered" evidence="1">
    <location>
        <begin position="854"/>
        <end position="957"/>
    </location>
</feature>
<dbReference type="CDD" id="cd09279">
    <property type="entry name" value="RNase_HI_like"/>
    <property type="match status" value="1"/>
</dbReference>
<dbReference type="EMBL" id="JANQDX010000002">
    <property type="protein sequence ID" value="KAL0927615.1"/>
    <property type="molecule type" value="Genomic_DNA"/>
</dbReference>
<proteinExistence type="predicted"/>
<feature type="domain" description="Reverse transcriptase" evidence="2">
    <location>
        <begin position="1701"/>
        <end position="1880"/>
    </location>
</feature>
<feature type="region of interest" description="Disordered" evidence="1">
    <location>
        <begin position="150"/>
        <end position="174"/>
    </location>
</feature>
<dbReference type="PROSITE" id="PS50878">
    <property type="entry name" value="RT_POL"/>
    <property type="match status" value="1"/>
</dbReference>
<dbReference type="InterPro" id="IPR041577">
    <property type="entry name" value="RT_RNaseH_2"/>
</dbReference>
<feature type="region of interest" description="Disordered" evidence="1">
    <location>
        <begin position="1059"/>
        <end position="1080"/>
    </location>
</feature>
<evidence type="ECO:0000259" key="4">
    <source>
        <dbReference type="PROSITE" id="PS50994"/>
    </source>
</evidence>
<dbReference type="CDD" id="cd01647">
    <property type="entry name" value="RT_LTR"/>
    <property type="match status" value="1"/>
</dbReference>
<dbReference type="InterPro" id="IPR012337">
    <property type="entry name" value="RNaseH-like_sf"/>
</dbReference>